<dbReference type="PROSITE" id="PS50157">
    <property type="entry name" value="ZINC_FINGER_C2H2_2"/>
    <property type="match status" value="5"/>
</dbReference>
<dbReference type="Pfam" id="PF00096">
    <property type="entry name" value="zf-C2H2"/>
    <property type="match status" value="2"/>
</dbReference>
<organism evidence="5">
    <name type="scientific">Cyprideis torosa</name>
    <dbReference type="NCBI Taxonomy" id="163714"/>
    <lineage>
        <taxon>Eukaryota</taxon>
        <taxon>Metazoa</taxon>
        <taxon>Ecdysozoa</taxon>
        <taxon>Arthropoda</taxon>
        <taxon>Crustacea</taxon>
        <taxon>Oligostraca</taxon>
        <taxon>Ostracoda</taxon>
        <taxon>Podocopa</taxon>
        <taxon>Podocopida</taxon>
        <taxon>Cytherocopina</taxon>
        <taxon>Cytheroidea</taxon>
        <taxon>Cytherideidae</taxon>
        <taxon>Cyprideis</taxon>
    </lineage>
</organism>
<dbReference type="SUPFAM" id="SSF57667">
    <property type="entry name" value="beta-beta-alpha zinc fingers"/>
    <property type="match status" value="4"/>
</dbReference>
<dbReference type="Gene3D" id="3.30.160.60">
    <property type="entry name" value="Classic Zinc Finger"/>
    <property type="match status" value="4"/>
</dbReference>
<keyword evidence="4" id="KW-0862">Zinc</keyword>
<dbReference type="GO" id="GO:0008270">
    <property type="term" value="F:zinc ion binding"/>
    <property type="evidence" value="ECO:0007669"/>
    <property type="project" value="UniProtKB-KW"/>
</dbReference>
<keyword evidence="3" id="KW-0863">Zinc-finger</keyword>
<accession>A0A7R8ZNY4</accession>
<dbReference type="AlphaFoldDB" id="A0A7R8ZNY4"/>
<dbReference type="PROSITE" id="PS00028">
    <property type="entry name" value="ZINC_FINGER_C2H2_1"/>
    <property type="match status" value="5"/>
</dbReference>
<dbReference type="InterPro" id="IPR036236">
    <property type="entry name" value="Znf_C2H2_sf"/>
</dbReference>
<evidence type="ECO:0000256" key="3">
    <source>
        <dbReference type="ARBA" id="ARBA00022771"/>
    </source>
</evidence>
<dbReference type="SMART" id="SM00355">
    <property type="entry name" value="ZnF_C2H2"/>
    <property type="match status" value="7"/>
</dbReference>
<evidence type="ECO:0000313" key="5">
    <source>
        <dbReference type="EMBL" id="CAD7226301.1"/>
    </source>
</evidence>
<sequence>MSPSPDEVLHRCKEYFYTELESLMQRSQDVELLESIKTVFAQALVILSEELLSFLTHKEETETLEPQVFADDRTPEDKVQDEESDGVKETIIGTDVSLMASQKSLMSLQKSLMSPQESLISPQKSLMSPQGLDRSDVLDPFIQSGVLTITKVVRGEAKPAERNVANGTRRKVLLNASSPASKLTMGYRKRLLEAMPLRKKRTGPPSTVCSSCGKALSSITSLKHHVERMHGSPELVVCSVCGKSISKLNIRTHMNQVHSGIHACPFCPDKKYNNKFTLKKHIMFIHEGDGFVCTECGRRFNSASKLREHELRHIGKRPFACNQCDQSYYSQSKLNRHVNFEHLNLRPYQCDECPNAYRSKKCLDDHKNKHLGIKPHVCSYCNSAFAFRGALFTHTKLMHKKVTGLHSD</sequence>
<evidence type="ECO:0000256" key="1">
    <source>
        <dbReference type="ARBA" id="ARBA00022723"/>
    </source>
</evidence>
<protein>
    <submittedName>
        <fullName evidence="5">Uncharacterized protein</fullName>
    </submittedName>
</protein>
<dbReference type="InterPro" id="IPR013087">
    <property type="entry name" value="Znf_C2H2_type"/>
</dbReference>
<dbReference type="PANTHER" id="PTHR24379:SF121">
    <property type="entry name" value="C2H2-TYPE DOMAIN-CONTAINING PROTEIN"/>
    <property type="match status" value="1"/>
</dbReference>
<keyword evidence="2" id="KW-0677">Repeat</keyword>
<keyword evidence="1" id="KW-0479">Metal-binding</keyword>
<dbReference type="PANTHER" id="PTHR24379">
    <property type="entry name" value="KRAB AND ZINC FINGER DOMAIN-CONTAINING"/>
    <property type="match status" value="1"/>
</dbReference>
<evidence type="ECO:0000256" key="2">
    <source>
        <dbReference type="ARBA" id="ARBA00022737"/>
    </source>
</evidence>
<reference evidence="5" key="1">
    <citation type="submission" date="2020-11" db="EMBL/GenBank/DDBJ databases">
        <authorList>
            <person name="Tran Van P."/>
        </authorList>
    </citation>
    <scope>NUCLEOTIDE SEQUENCE</scope>
</reference>
<dbReference type="EMBL" id="OB660798">
    <property type="protein sequence ID" value="CAD7226301.1"/>
    <property type="molecule type" value="Genomic_DNA"/>
</dbReference>
<proteinExistence type="predicted"/>
<dbReference type="OrthoDB" id="6077919at2759"/>
<evidence type="ECO:0000256" key="4">
    <source>
        <dbReference type="ARBA" id="ARBA00022833"/>
    </source>
</evidence>
<gene>
    <name evidence="5" type="ORF">CTOB1V02_LOCUS4222</name>
</gene>
<name>A0A7R8ZNY4_9CRUS</name>